<protein>
    <submittedName>
        <fullName evidence="14">Outer membrane cobalamin receptor</fullName>
    </submittedName>
</protein>
<evidence type="ECO:0000256" key="9">
    <source>
        <dbReference type="ARBA" id="ARBA00023237"/>
    </source>
</evidence>
<keyword evidence="7 10" id="KW-0472">Membrane</keyword>
<sequence length="719" mass="81183">MKPLFTLLVFISTIYSFSQHSISGKVIDSKGNPIEGANVYLEGTYDGTSSDKNGDFSFTSSEKNMQTLVVSFVSYETFMKTDNIENFKSISVKLKEDVNTLDAVVINAGTFDAGEKARAVALKPLDIVTTASALGDVIGAFQTLPGTSANDEDGRLFVRGGDAEETQIFIDGIRVFNPFMPTGNNIPTRGRFSPFLFKGMSFSTGGYSSEYGQALSSVLALNTIDQPTQEKTDIQLMTVGVGVGNTQIWGKNSFSINTSYINLAPYQYAFPDRNEWSKPYEGASGEMVYRYQPNEDGLLKLYGAFNYTNFDVLQDNINFDNGFQFDLQNTNLYFNGSYKQRLGNGWKVSGGVGYTNETSDINLQNDNVDNAENSAHFKIKAQKRFSSRLKLNFGAEYFITDFNEDFTQSSTSDTFNFTFDNNIFGAFTEADIFFSKKLATKVGVRLENNEFSNELTVSPRLSLAYKAGKYDQFSVAYGEFYQNPRNEYLKFAENLTSEKATHYIANYQYTKDRQQFRIEGYYKKYDNLVKYDDVTASPLANFSNTGDGHAKGIDLFWRDGKNIKSLDYWVSYSYLDTERDYKNYPTKATPNFASKHNLSVVGKYWVDSWKTQLGLSYRFATGRSYTNPNTTGFLNQKTKNYNSVSINAAYLISQQKILYFSVNNVLATQNVFGYNYKNTPDSNGVFERQALRPNADQFFFIGFFWSISDDNKSNQLDNL</sequence>
<dbReference type="Pfam" id="PF00593">
    <property type="entry name" value="TonB_dep_Rec_b-barrel"/>
    <property type="match status" value="1"/>
</dbReference>
<dbReference type="RefSeq" id="WP_132793494.1">
    <property type="nucleotide sequence ID" value="NZ_SLXM01000002.1"/>
</dbReference>
<evidence type="ECO:0000256" key="8">
    <source>
        <dbReference type="ARBA" id="ARBA00023170"/>
    </source>
</evidence>
<keyword evidence="9 10" id="KW-0998">Cell outer membrane</keyword>
<comment type="similarity">
    <text evidence="10 11">Belongs to the TonB-dependent receptor family.</text>
</comment>
<dbReference type="InterPro" id="IPR039426">
    <property type="entry name" value="TonB-dep_rcpt-like"/>
</dbReference>
<feature type="domain" description="TonB-dependent receptor plug" evidence="13">
    <location>
        <begin position="135"/>
        <end position="213"/>
    </location>
</feature>
<dbReference type="OrthoDB" id="1075473at2"/>
<keyword evidence="4 10" id="KW-0812">Transmembrane</keyword>
<evidence type="ECO:0000256" key="5">
    <source>
        <dbReference type="ARBA" id="ARBA00022729"/>
    </source>
</evidence>
<dbReference type="GO" id="GO:0009279">
    <property type="term" value="C:cell outer membrane"/>
    <property type="evidence" value="ECO:0007669"/>
    <property type="project" value="UniProtKB-SubCell"/>
</dbReference>
<dbReference type="Proteomes" id="UP000294564">
    <property type="component" value="Unassembled WGS sequence"/>
</dbReference>
<dbReference type="AlphaFoldDB" id="A0A4R2NYE9"/>
<keyword evidence="3 10" id="KW-1134">Transmembrane beta strand</keyword>
<evidence type="ECO:0000256" key="4">
    <source>
        <dbReference type="ARBA" id="ARBA00022692"/>
    </source>
</evidence>
<dbReference type="PROSITE" id="PS52016">
    <property type="entry name" value="TONB_DEPENDENT_REC_3"/>
    <property type="match status" value="1"/>
</dbReference>
<evidence type="ECO:0000256" key="2">
    <source>
        <dbReference type="ARBA" id="ARBA00022448"/>
    </source>
</evidence>
<keyword evidence="5" id="KW-0732">Signal</keyword>
<comment type="caution">
    <text evidence="14">The sequence shown here is derived from an EMBL/GenBank/DDBJ whole genome shotgun (WGS) entry which is preliminary data.</text>
</comment>
<accession>A0A4R2NYE9</accession>
<dbReference type="GO" id="GO:0044718">
    <property type="term" value="P:siderophore transmembrane transport"/>
    <property type="evidence" value="ECO:0007669"/>
    <property type="project" value="TreeGrafter"/>
</dbReference>
<keyword evidence="2 10" id="KW-0813">Transport</keyword>
<keyword evidence="15" id="KW-1185">Reference proteome</keyword>
<keyword evidence="8 14" id="KW-0675">Receptor</keyword>
<evidence type="ECO:0000313" key="15">
    <source>
        <dbReference type="Proteomes" id="UP000294564"/>
    </source>
</evidence>
<evidence type="ECO:0000256" key="10">
    <source>
        <dbReference type="PROSITE-ProRule" id="PRU01360"/>
    </source>
</evidence>
<dbReference type="Pfam" id="PF07715">
    <property type="entry name" value="Plug"/>
    <property type="match status" value="1"/>
</dbReference>
<dbReference type="SUPFAM" id="SSF49464">
    <property type="entry name" value="Carboxypeptidase regulatory domain-like"/>
    <property type="match status" value="1"/>
</dbReference>
<evidence type="ECO:0000259" key="13">
    <source>
        <dbReference type="Pfam" id="PF07715"/>
    </source>
</evidence>
<comment type="subcellular location">
    <subcellularLocation>
        <location evidence="1 10">Cell outer membrane</location>
        <topology evidence="1 10">Multi-pass membrane protein</topology>
    </subcellularLocation>
</comment>
<gene>
    <name evidence="14" type="ORF">EV195_10299</name>
</gene>
<dbReference type="Pfam" id="PF13715">
    <property type="entry name" value="CarbopepD_reg_2"/>
    <property type="match status" value="1"/>
</dbReference>
<dbReference type="EMBL" id="SLXM01000002">
    <property type="protein sequence ID" value="TCP26758.1"/>
    <property type="molecule type" value="Genomic_DNA"/>
</dbReference>
<dbReference type="Gene3D" id="2.40.170.20">
    <property type="entry name" value="TonB-dependent receptor, beta-barrel domain"/>
    <property type="match status" value="1"/>
</dbReference>
<proteinExistence type="inferred from homology"/>
<name>A0A4R2NYE9_9FLAO</name>
<keyword evidence="6 11" id="KW-0798">TonB box</keyword>
<dbReference type="InterPro" id="IPR008969">
    <property type="entry name" value="CarboxyPept-like_regulatory"/>
</dbReference>
<evidence type="ECO:0000313" key="14">
    <source>
        <dbReference type="EMBL" id="TCP26758.1"/>
    </source>
</evidence>
<dbReference type="PANTHER" id="PTHR30069:SF29">
    <property type="entry name" value="HEMOGLOBIN AND HEMOGLOBIN-HAPTOGLOBIN-BINDING PROTEIN 1-RELATED"/>
    <property type="match status" value="1"/>
</dbReference>
<evidence type="ECO:0000256" key="3">
    <source>
        <dbReference type="ARBA" id="ARBA00022452"/>
    </source>
</evidence>
<feature type="domain" description="TonB-dependent receptor-like beta-barrel" evidence="12">
    <location>
        <begin position="289"/>
        <end position="665"/>
    </location>
</feature>
<dbReference type="SUPFAM" id="SSF56935">
    <property type="entry name" value="Porins"/>
    <property type="match status" value="1"/>
</dbReference>
<dbReference type="PANTHER" id="PTHR30069">
    <property type="entry name" value="TONB-DEPENDENT OUTER MEMBRANE RECEPTOR"/>
    <property type="match status" value="1"/>
</dbReference>
<dbReference type="Gene3D" id="2.60.40.1120">
    <property type="entry name" value="Carboxypeptidase-like, regulatory domain"/>
    <property type="match status" value="1"/>
</dbReference>
<organism evidence="14 15">
    <name type="scientific">Tenacibaculum skagerrakense</name>
    <dbReference type="NCBI Taxonomy" id="186571"/>
    <lineage>
        <taxon>Bacteria</taxon>
        <taxon>Pseudomonadati</taxon>
        <taxon>Bacteroidota</taxon>
        <taxon>Flavobacteriia</taxon>
        <taxon>Flavobacteriales</taxon>
        <taxon>Flavobacteriaceae</taxon>
        <taxon>Tenacibaculum</taxon>
    </lineage>
</organism>
<evidence type="ECO:0000259" key="12">
    <source>
        <dbReference type="Pfam" id="PF00593"/>
    </source>
</evidence>
<dbReference type="InterPro" id="IPR036942">
    <property type="entry name" value="Beta-barrel_TonB_sf"/>
</dbReference>
<evidence type="ECO:0000256" key="7">
    <source>
        <dbReference type="ARBA" id="ARBA00023136"/>
    </source>
</evidence>
<evidence type="ECO:0000256" key="6">
    <source>
        <dbReference type="ARBA" id="ARBA00023077"/>
    </source>
</evidence>
<evidence type="ECO:0000256" key="11">
    <source>
        <dbReference type="RuleBase" id="RU003357"/>
    </source>
</evidence>
<dbReference type="InterPro" id="IPR012910">
    <property type="entry name" value="Plug_dom"/>
</dbReference>
<reference evidence="14 15" key="1">
    <citation type="submission" date="2019-03" db="EMBL/GenBank/DDBJ databases">
        <title>Genomic Encyclopedia of Type Strains, Phase IV (KMG-IV): sequencing the most valuable type-strain genomes for metagenomic binning, comparative biology and taxonomic classification.</title>
        <authorList>
            <person name="Goeker M."/>
        </authorList>
    </citation>
    <scope>NUCLEOTIDE SEQUENCE [LARGE SCALE GENOMIC DNA]</scope>
    <source>
        <strain evidence="14 15">DSM 14836</strain>
    </source>
</reference>
<evidence type="ECO:0000256" key="1">
    <source>
        <dbReference type="ARBA" id="ARBA00004571"/>
    </source>
</evidence>
<dbReference type="GO" id="GO:0015344">
    <property type="term" value="F:siderophore uptake transmembrane transporter activity"/>
    <property type="evidence" value="ECO:0007669"/>
    <property type="project" value="TreeGrafter"/>
</dbReference>
<dbReference type="InterPro" id="IPR000531">
    <property type="entry name" value="Beta-barrel_TonB"/>
</dbReference>